<evidence type="ECO:0000256" key="1">
    <source>
        <dbReference type="ARBA" id="ARBA00006010"/>
    </source>
</evidence>
<proteinExistence type="inferred from homology"/>
<protein>
    <recommendedName>
        <fullName evidence="6">Stigma-specific Stig1 family protein</fullName>
    </recommendedName>
</protein>
<organism evidence="4 5">
    <name type="scientific">Trapa incisa</name>
    <dbReference type="NCBI Taxonomy" id="236973"/>
    <lineage>
        <taxon>Eukaryota</taxon>
        <taxon>Viridiplantae</taxon>
        <taxon>Streptophyta</taxon>
        <taxon>Embryophyta</taxon>
        <taxon>Tracheophyta</taxon>
        <taxon>Spermatophyta</taxon>
        <taxon>Magnoliopsida</taxon>
        <taxon>eudicotyledons</taxon>
        <taxon>Gunneridae</taxon>
        <taxon>Pentapetalae</taxon>
        <taxon>rosids</taxon>
        <taxon>malvids</taxon>
        <taxon>Myrtales</taxon>
        <taxon>Lythraceae</taxon>
        <taxon>Trapa</taxon>
    </lineage>
</organism>
<evidence type="ECO:0000256" key="3">
    <source>
        <dbReference type="SAM" id="SignalP"/>
    </source>
</evidence>
<reference evidence="4 5" key="1">
    <citation type="journal article" date="2023" name="Hortic Res">
        <title>Pangenome of water caltrop reveals structural variations and asymmetric subgenome divergence after allopolyploidization.</title>
        <authorList>
            <person name="Zhang X."/>
            <person name="Chen Y."/>
            <person name="Wang L."/>
            <person name="Yuan Y."/>
            <person name="Fang M."/>
            <person name="Shi L."/>
            <person name="Lu R."/>
            <person name="Comes H.P."/>
            <person name="Ma Y."/>
            <person name="Chen Y."/>
            <person name="Huang G."/>
            <person name="Zhou Y."/>
            <person name="Zheng Z."/>
            <person name="Qiu Y."/>
        </authorList>
    </citation>
    <scope>NUCLEOTIDE SEQUENCE [LARGE SCALE GENOMIC DNA]</scope>
    <source>
        <tissue evidence="4">Roots</tissue>
    </source>
</reference>
<dbReference type="PANTHER" id="PTHR33227:SF21">
    <property type="entry name" value="F12F1.21 PROTEIN"/>
    <property type="match status" value="1"/>
</dbReference>
<dbReference type="AlphaFoldDB" id="A0AAN7JTH5"/>
<dbReference type="InterPro" id="IPR006969">
    <property type="entry name" value="Stig-like"/>
</dbReference>
<evidence type="ECO:0000256" key="2">
    <source>
        <dbReference type="ARBA" id="ARBA00022729"/>
    </source>
</evidence>
<feature type="chain" id="PRO_5042841738" description="Stigma-specific Stig1 family protein" evidence="3">
    <location>
        <begin position="22"/>
        <end position="168"/>
    </location>
</feature>
<gene>
    <name evidence="4" type="ORF">SAY87_021495</name>
</gene>
<feature type="signal peptide" evidence="3">
    <location>
        <begin position="1"/>
        <end position="21"/>
    </location>
</feature>
<sequence>MKFNRTFFLFFLAALLTLSAASSIFDEDHNYYSHDQPEEDNIANYDKGGEDEKLPEGRFLASHHKARRRHHRSKAAPRNNCRRFLGGCRSARSGRRRGGPWLRCCRGRCVDLIVNRYNCGACGRKCKYGEICCGGKCVNPLANSRHCGGCFKGCAVGNGCAFGFCNYA</sequence>
<evidence type="ECO:0000313" key="4">
    <source>
        <dbReference type="EMBL" id="KAK4752697.1"/>
    </source>
</evidence>
<dbReference type="PANTHER" id="PTHR33227">
    <property type="entry name" value="STIGMA-SPECIFIC STIG1-LIKE PROTEIN 3"/>
    <property type="match status" value="1"/>
</dbReference>
<name>A0AAN7JTH5_9MYRT</name>
<keyword evidence="5" id="KW-1185">Reference proteome</keyword>
<evidence type="ECO:0008006" key="6">
    <source>
        <dbReference type="Google" id="ProtNLM"/>
    </source>
</evidence>
<accession>A0AAN7JTH5</accession>
<dbReference type="Proteomes" id="UP001345219">
    <property type="component" value="Chromosome 16"/>
</dbReference>
<comment type="caution">
    <text evidence="4">The sequence shown here is derived from an EMBL/GenBank/DDBJ whole genome shotgun (WGS) entry which is preliminary data.</text>
</comment>
<keyword evidence="2 3" id="KW-0732">Signal</keyword>
<dbReference type="Pfam" id="PF04885">
    <property type="entry name" value="Stig1"/>
    <property type="match status" value="1"/>
</dbReference>
<comment type="similarity">
    <text evidence="1">Belongs to the STIG1 family.</text>
</comment>
<evidence type="ECO:0000313" key="5">
    <source>
        <dbReference type="Proteomes" id="UP001345219"/>
    </source>
</evidence>
<dbReference type="EMBL" id="JAXIOK010000016">
    <property type="protein sequence ID" value="KAK4752697.1"/>
    <property type="molecule type" value="Genomic_DNA"/>
</dbReference>